<dbReference type="RefSeq" id="WP_106562048.1">
    <property type="nucleotide sequence ID" value="NZ_PYAU01000001.1"/>
</dbReference>
<comment type="caution">
    <text evidence="2">The sequence shown here is derived from an EMBL/GenBank/DDBJ whole genome shotgun (WGS) entry which is preliminary data.</text>
</comment>
<dbReference type="AlphaFoldDB" id="A0A2P8GS88"/>
<accession>A0A2P8GS88</accession>
<dbReference type="Pfam" id="PF25355">
    <property type="entry name" value="DUF7882"/>
    <property type="match status" value="1"/>
</dbReference>
<dbReference type="EMBL" id="RZGY01000003">
    <property type="protein sequence ID" value="RUQ84322.1"/>
    <property type="molecule type" value="Genomic_DNA"/>
</dbReference>
<evidence type="ECO:0000313" key="3">
    <source>
        <dbReference type="EMBL" id="RUQ84322.1"/>
    </source>
</evidence>
<name>A0A2P8GS88_9MICO</name>
<dbReference type="EMBL" id="PYAU01000001">
    <property type="protein sequence ID" value="PSL36815.1"/>
    <property type="molecule type" value="Genomic_DNA"/>
</dbReference>
<organism evidence="2 4">
    <name type="scientific">Labedella gwakjiensis</name>
    <dbReference type="NCBI Taxonomy" id="390269"/>
    <lineage>
        <taxon>Bacteria</taxon>
        <taxon>Bacillati</taxon>
        <taxon>Actinomycetota</taxon>
        <taxon>Actinomycetes</taxon>
        <taxon>Micrococcales</taxon>
        <taxon>Microbacteriaceae</taxon>
        <taxon>Labedella</taxon>
    </lineage>
</organism>
<evidence type="ECO:0000313" key="5">
    <source>
        <dbReference type="Proteomes" id="UP000268291"/>
    </source>
</evidence>
<protein>
    <submittedName>
        <fullName evidence="3">ATP-dependent DNA ligase</fullName>
    </submittedName>
</protein>
<evidence type="ECO:0000313" key="2">
    <source>
        <dbReference type="EMBL" id="PSL36815.1"/>
    </source>
</evidence>
<dbReference type="OrthoDB" id="5123855at2"/>
<evidence type="ECO:0000313" key="4">
    <source>
        <dbReference type="Proteomes" id="UP000241203"/>
    </source>
</evidence>
<gene>
    <name evidence="2" type="ORF">CLV49_0413</name>
    <name evidence="3" type="ORF">ELQ93_16045</name>
</gene>
<sequence length="112" mass="12278">MGKLVYGDSDIDIDIDDRSLAHLQIVIGNKLRRGESFFFSWKDDPAVGDGRSAIWLDRGIPLYFKFSGGRAPAINREWIEALTDSANSGTGLVFTEEPGHAVGQTSTLRGHV</sequence>
<proteinExistence type="predicted"/>
<dbReference type="GO" id="GO:0016874">
    <property type="term" value="F:ligase activity"/>
    <property type="evidence" value="ECO:0007669"/>
    <property type="project" value="UniProtKB-KW"/>
</dbReference>
<dbReference type="Proteomes" id="UP000268291">
    <property type="component" value="Unassembled WGS sequence"/>
</dbReference>
<reference evidence="3 5" key="2">
    <citation type="submission" date="2018-12" db="EMBL/GenBank/DDBJ databases">
        <authorList>
            <person name="hu s."/>
            <person name="Xu Y."/>
            <person name="Xu B."/>
            <person name="Li F."/>
        </authorList>
    </citation>
    <scope>NUCLEOTIDE SEQUENCE [LARGE SCALE GENOMIC DNA]</scope>
    <source>
        <strain evidence="3 5">KSW2-17</strain>
    </source>
</reference>
<dbReference type="InterPro" id="IPR057204">
    <property type="entry name" value="DUF7882"/>
</dbReference>
<evidence type="ECO:0000259" key="1">
    <source>
        <dbReference type="Pfam" id="PF25355"/>
    </source>
</evidence>
<keyword evidence="3" id="KW-0436">Ligase</keyword>
<reference evidence="2 4" key="1">
    <citation type="submission" date="2018-03" db="EMBL/GenBank/DDBJ databases">
        <title>Genomic Encyclopedia of Archaeal and Bacterial Type Strains, Phase II (KMG-II): from individual species to whole genera.</title>
        <authorList>
            <person name="Goeker M."/>
        </authorList>
    </citation>
    <scope>NUCLEOTIDE SEQUENCE [LARGE SCALE GENOMIC DNA]</scope>
    <source>
        <strain evidence="2 4">DSM 21548</strain>
    </source>
</reference>
<keyword evidence="5" id="KW-1185">Reference proteome</keyword>
<feature type="domain" description="DUF7882" evidence="1">
    <location>
        <begin position="1"/>
        <end position="97"/>
    </location>
</feature>
<dbReference type="Proteomes" id="UP000241203">
    <property type="component" value="Unassembled WGS sequence"/>
</dbReference>